<dbReference type="Pfam" id="PF07366">
    <property type="entry name" value="SnoaL"/>
    <property type="match status" value="1"/>
</dbReference>
<proteinExistence type="predicted"/>
<dbReference type="Proteomes" id="UP000619170">
    <property type="component" value="Unassembled WGS sequence"/>
</dbReference>
<dbReference type="PANTHER" id="PTHR38436:SF1">
    <property type="entry name" value="ESTER CYCLASE"/>
    <property type="match status" value="1"/>
</dbReference>
<evidence type="ECO:0000313" key="1">
    <source>
        <dbReference type="EMBL" id="MBE2163001.1"/>
    </source>
</evidence>
<dbReference type="PANTHER" id="PTHR38436">
    <property type="entry name" value="POLYKETIDE CYCLASE SNOAL-LIKE DOMAIN"/>
    <property type="match status" value="1"/>
</dbReference>
<dbReference type="RefSeq" id="WP_192833300.1">
    <property type="nucleotide sequence ID" value="NZ_JADAZL010000001.1"/>
</dbReference>
<dbReference type="SUPFAM" id="SSF54427">
    <property type="entry name" value="NTF2-like"/>
    <property type="match status" value="1"/>
</dbReference>
<dbReference type="EMBL" id="JADAZL010000001">
    <property type="protein sequence ID" value="MBE2163001.1"/>
    <property type="molecule type" value="Genomic_DNA"/>
</dbReference>
<dbReference type="InterPro" id="IPR009959">
    <property type="entry name" value="Cyclase_SnoaL-like"/>
</dbReference>
<dbReference type="InterPro" id="IPR032710">
    <property type="entry name" value="NTF2-like_dom_sf"/>
</dbReference>
<gene>
    <name evidence="1" type="ORF">IIQ43_00460</name>
</gene>
<sequence length="136" mass="15604">MTSLSAVNKALVQEFYDYIQKEDYVGAAQLCHKDFIFYTQLDTPIKGVNGFVASEKKNFDAFNEFKFTVEHIFAEDDKVAAFMIFDGYHSAPLMDVPPKGNHVRFSLMMLLTVKDGLIIEKRAHFDNADILRQLTR</sequence>
<protein>
    <submittedName>
        <fullName evidence="1">Ester cyclase</fullName>
    </submittedName>
</protein>
<keyword evidence="2" id="KW-1185">Reference proteome</keyword>
<reference evidence="2" key="1">
    <citation type="submission" date="2023-07" db="EMBL/GenBank/DDBJ databases">
        <title>Acinetobacter oleivorans assembled AC1583.</title>
        <authorList>
            <person name="Yeo C.C."/>
        </authorList>
    </citation>
    <scope>NUCLEOTIDE SEQUENCE [LARGE SCALE GENOMIC DNA]</scope>
    <source>
        <strain evidence="2">AC1583</strain>
    </source>
</reference>
<comment type="caution">
    <text evidence="1">The sequence shown here is derived from an EMBL/GenBank/DDBJ whole genome shotgun (WGS) entry which is preliminary data.</text>
</comment>
<name>A0ABR9NFA2_9GAMM</name>
<organism evidence="1 2">
    <name type="scientific">Acinetobacter oleivorans</name>
    <dbReference type="NCBI Taxonomy" id="1148157"/>
    <lineage>
        <taxon>Bacteria</taxon>
        <taxon>Pseudomonadati</taxon>
        <taxon>Pseudomonadota</taxon>
        <taxon>Gammaproteobacteria</taxon>
        <taxon>Moraxellales</taxon>
        <taxon>Moraxellaceae</taxon>
        <taxon>Acinetobacter</taxon>
    </lineage>
</organism>
<dbReference type="Gene3D" id="3.10.450.50">
    <property type="match status" value="1"/>
</dbReference>
<accession>A0ABR9NFA2</accession>
<evidence type="ECO:0000313" key="2">
    <source>
        <dbReference type="Proteomes" id="UP000619170"/>
    </source>
</evidence>